<evidence type="ECO:0000259" key="12">
    <source>
        <dbReference type="PROSITE" id="PS50885"/>
    </source>
</evidence>
<evidence type="ECO:0000256" key="1">
    <source>
        <dbReference type="ARBA" id="ARBA00000085"/>
    </source>
</evidence>
<dbReference type="PANTHER" id="PTHR43047:SF64">
    <property type="entry name" value="HISTIDINE KINASE CONTAINING CHEY-HOMOLOGOUS RECEIVER DOMAIN AND PAS DOMAIN-RELATED"/>
    <property type="match status" value="1"/>
</dbReference>
<dbReference type="Gene3D" id="1.10.8.500">
    <property type="entry name" value="HAMP domain in histidine kinase"/>
    <property type="match status" value="1"/>
</dbReference>
<dbReference type="CDD" id="cd17546">
    <property type="entry name" value="REC_hyHK_CKI1_RcsC-like"/>
    <property type="match status" value="1"/>
</dbReference>
<keyword evidence="14" id="KW-1185">Reference proteome</keyword>
<feature type="domain" description="HAMP" evidence="12">
    <location>
        <begin position="370"/>
        <end position="422"/>
    </location>
</feature>
<evidence type="ECO:0000256" key="3">
    <source>
        <dbReference type="ARBA" id="ARBA00012438"/>
    </source>
</evidence>
<feature type="domain" description="Histidine kinase" evidence="10">
    <location>
        <begin position="455"/>
        <end position="687"/>
    </location>
</feature>
<evidence type="ECO:0000313" key="13">
    <source>
        <dbReference type="EMBL" id="MFG3818393.1"/>
    </source>
</evidence>
<dbReference type="Pfam" id="PF00072">
    <property type="entry name" value="Response_reg"/>
    <property type="match status" value="1"/>
</dbReference>
<keyword evidence="4 8" id="KW-0597">Phosphoprotein</keyword>
<keyword evidence="9" id="KW-0175">Coiled coil</keyword>
<comment type="caution">
    <text evidence="13">The sequence shown here is derived from an EMBL/GenBank/DDBJ whole genome shotgun (WGS) entry which is preliminary data.</text>
</comment>
<dbReference type="Gene3D" id="1.10.287.130">
    <property type="match status" value="1"/>
</dbReference>
<keyword evidence="5" id="KW-0808">Transferase</keyword>
<dbReference type="PROSITE" id="PS50109">
    <property type="entry name" value="HIS_KIN"/>
    <property type="match status" value="1"/>
</dbReference>
<dbReference type="Gene3D" id="3.30.565.10">
    <property type="entry name" value="Histidine kinase-like ATPase, C-terminal domain"/>
    <property type="match status" value="1"/>
</dbReference>
<dbReference type="PRINTS" id="PR00344">
    <property type="entry name" value="BCTRLSENSOR"/>
</dbReference>
<dbReference type="CDD" id="cd00082">
    <property type="entry name" value="HisKA"/>
    <property type="match status" value="1"/>
</dbReference>
<feature type="domain" description="Response regulatory" evidence="11">
    <location>
        <begin position="711"/>
        <end position="827"/>
    </location>
</feature>
<dbReference type="CDD" id="cd16922">
    <property type="entry name" value="HATPase_EvgS-ArcB-TorS-like"/>
    <property type="match status" value="1"/>
</dbReference>
<dbReference type="InterPro" id="IPR036890">
    <property type="entry name" value="HATPase_C_sf"/>
</dbReference>
<dbReference type="Pfam" id="PF00512">
    <property type="entry name" value="HisKA"/>
    <property type="match status" value="1"/>
</dbReference>
<comment type="catalytic activity">
    <reaction evidence="1">
        <text>ATP + protein L-histidine = ADP + protein N-phospho-L-histidine.</text>
        <dbReference type="EC" id="2.7.13.3"/>
    </reaction>
</comment>
<evidence type="ECO:0000313" key="14">
    <source>
        <dbReference type="Proteomes" id="UP001604335"/>
    </source>
</evidence>
<dbReference type="SUPFAM" id="SSF47384">
    <property type="entry name" value="Homodimeric domain of signal transducing histidine kinase"/>
    <property type="match status" value="1"/>
</dbReference>
<evidence type="ECO:0000256" key="2">
    <source>
        <dbReference type="ARBA" id="ARBA00004370"/>
    </source>
</evidence>
<dbReference type="SUPFAM" id="SSF158472">
    <property type="entry name" value="HAMP domain-like"/>
    <property type="match status" value="1"/>
</dbReference>
<organism evidence="13 14">
    <name type="scientific">Limnothrix redekei LRLZ20PSL1</name>
    <dbReference type="NCBI Taxonomy" id="3112953"/>
    <lineage>
        <taxon>Bacteria</taxon>
        <taxon>Bacillati</taxon>
        <taxon>Cyanobacteriota</taxon>
        <taxon>Cyanophyceae</taxon>
        <taxon>Pseudanabaenales</taxon>
        <taxon>Pseudanabaenaceae</taxon>
        <taxon>Limnothrix</taxon>
    </lineage>
</organism>
<evidence type="ECO:0000256" key="6">
    <source>
        <dbReference type="ARBA" id="ARBA00022777"/>
    </source>
</evidence>
<sequence length="929" mass="103588">MPFVLQILTAVGLVAFFSFKNGQQAVRNLASQLMDSTTQRVDAELDSYLKLPKQLLDATAKAVSTNQLNLSNSRARELYFWRQSSAFESISYIGCLLPNGAAAGAGRWIAPNQVTLYEHYPKINIAKEYSSDQYGNRSQELQRYFADPIDIDRSYAEIKHRPGFSWGSVYEYIGKDLAVNPKLAPELAQAIIESNYYIALGALYPLFDKNNKLSSILSVDLQLDHISEFLQNLKVSPSGQVFIIERNGQLIASSSRQPVFAKLGDQKTLRYSVNNIPDATIQNTARKVQQQLGNFQAIHQGHTFMTSINQRQQFVQVTPWQDPDGIDWLIIITVPESDFMEAIDANTRMSLWLCFGTAVIVTVLSICTANWITNPVFSLQRASNAIAGGNLNLLIKESNIVELQGLAQSFNQMATQLKHSFEVLEDRVAERTAELEAAKIAADAANHAKSEFLANMSHELRTPLNGILGYAQILARSKALTHKDLHGIDVIYQCGSHLLTLIEDILDLAKIEARKLELDPKPVHLVTFLQEIFEICRIRSDQKNIEFHYQLAPDLPSGIVVDGKRLKQVLINLISNAIKFTDHGSVTLMVNRIVSGPSHQFQNDLAIQDHCCLEFKVIDTGIGIASEDIQKLFRSFEQVGESGRKAAGTGLGLAISQKIVSLMGGMIQIKSQLGAGSQFFFQLNVPLTTDWLQESVQSMGEVVGYQGLKRSILIVDDVPDNRAVLRNLLEPVGFLITEADQGQQALEELERQLPDLIITDLSMPVMDGLELIRQIRRHQQWASLKVIVSSASVSQLDRQMSLDVGGDDFLEKPVKADRLFSLLAQHLGVMWQLEKQDSAQPAPLDGSQDRIVPPLTELQSWLYFVQVGLLQKLVTAVESLLQRSATAQNEHLNSGSYEPFARDVLHLAERFKLEELEEMIQAAIVNSQD</sequence>
<dbReference type="Pfam" id="PF00672">
    <property type="entry name" value="HAMP"/>
    <property type="match status" value="1"/>
</dbReference>
<keyword evidence="6" id="KW-0418">Kinase</keyword>
<dbReference type="InterPro" id="IPR003660">
    <property type="entry name" value="HAMP_dom"/>
</dbReference>
<dbReference type="SUPFAM" id="SSF55874">
    <property type="entry name" value="ATPase domain of HSP90 chaperone/DNA topoisomerase II/histidine kinase"/>
    <property type="match status" value="1"/>
</dbReference>
<evidence type="ECO:0000256" key="4">
    <source>
        <dbReference type="ARBA" id="ARBA00022553"/>
    </source>
</evidence>
<dbReference type="SMART" id="SM00448">
    <property type="entry name" value="REC"/>
    <property type="match status" value="1"/>
</dbReference>
<evidence type="ECO:0000256" key="9">
    <source>
        <dbReference type="SAM" id="Coils"/>
    </source>
</evidence>
<evidence type="ECO:0000259" key="11">
    <source>
        <dbReference type="PROSITE" id="PS50110"/>
    </source>
</evidence>
<gene>
    <name evidence="13" type="ORF">VPK24_12150</name>
</gene>
<dbReference type="InterPro" id="IPR003661">
    <property type="entry name" value="HisK_dim/P_dom"/>
</dbReference>
<dbReference type="SMART" id="SM00388">
    <property type="entry name" value="HisKA"/>
    <property type="match status" value="1"/>
</dbReference>
<dbReference type="InterPro" id="IPR011006">
    <property type="entry name" value="CheY-like_superfamily"/>
</dbReference>
<dbReference type="CDD" id="cd06225">
    <property type="entry name" value="HAMP"/>
    <property type="match status" value="1"/>
</dbReference>
<protein>
    <recommendedName>
        <fullName evidence="3">histidine kinase</fullName>
        <ecNumber evidence="3">2.7.13.3</ecNumber>
    </recommendedName>
</protein>
<proteinExistence type="predicted"/>
<dbReference type="SMART" id="SM00387">
    <property type="entry name" value="HATPase_c"/>
    <property type="match status" value="1"/>
</dbReference>
<feature type="coiled-coil region" evidence="9">
    <location>
        <begin position="732"/>
        <end position="759"/>
    </location>
</feature>
<dbReference type="InterPro" id="IPR004358">
    <property type="entry name" value="Sig_transdc_His_kin-like_C"/>
</dbReference>
<evidence type="ECO:0000259" key="10">
    <source>
        <dbReference type="PROSITE" id="PS50109"/>
    </source>
</evidence>
<accession>A0ABW7CC32</accession>
<evidence type="ECO:0000256" key="5">
    <source>
        <dbReference type="ARBA" id="ARBA00022679"/>
    </source>
</evidence>
<dbReference type="InterPro" id="IPR001789">
    <property type="entry name" value="Sig_transdc_resp-reg_receiver"/>
</dbReference>
<dbReference type="PROSITE" id="PS50885">
    <property type="entry name" value="HAMP"/>
    <property type="match status" value="1"/>
</dbReference>
<evidence type="ECO:0000256" key="7">
    <source>
        <dbReference type="ARBA" id="ARBA00023012"/>
    </source>
</evidence>
<dbReference type="Gene3D" id="3.30.450.20">
    <property type="entry name" value="PAS domain"/>
    <property type="match status" value="1"/>
</dbReference>
<feature type="modified residue" description="4-aspartylphosphate" evidence="8">
    <location>
        <position position="760"/>
    </location>
</feature>
<keyword evidence="7" id="KW-0902">Two-component regulatory system</keyword>
<dbReference type="EC" id="2.7.13.3" evidence="3"/>
<reference evidence="14" key="1">
    <citation type="journal article" date="2024" name="Algal Res.">
        <title>Biochemical, toxicological and genomic investigation of a high-biomass producing Limnothrix strain isolated from Italian shallow drinking water reservoir.</title>
        <authorList>
            <person name="Simonazzi M."/>
            <person name="Shishido T.K."/>
            <person name="Delbaje E."/>
            <person name="Wahlsten M."/>
            <person name="Fewer D.P."/>
            <person name="Sivonen K."/>
            <person name="Pezzolesi L."/>
            <person name="Pistocchi R."/>
        </authorList>
    </citation>
    <scope>NUCLEOTIDE SEQUENCE [LARGE SCALE GENOMIC DNA]</scope>
    <source>
        <strain evidence="14">LRLZ20PSL1</strain>
    </source>
</reference>
<dbReference type="PROSITE" id="PS50110">
    <property type="entry name" value="RESPONSE_REGULATORY"/>
    <property type="match status" value="1"/>
</dbReference>
<dbReference type="InterPro" id="IPR005467">
    <property type="entry name" value="His_kinase_dom"/>
</dbReference>
<dbReference type="EMBL" id="JAZAQF010000074">
    <property type="protein sequence ID" value="MFG3818393.1"/>
    <property type="molecule type" value="Genomic_DNA"/>
</dbReference>
<dbReference type="Pfam" id="PF02518">
    <property type="entry name" value="HATPase_c"/>
    <property type="match status" value="1"/>
</dbReference>
<dbReference type="Proteomes" id="UP001604335">
    <property type="component" value="Unassembled WGS sequence"/>
</dbReference>
<evidence type="ECO:0000256" key="8">
    <source>
        <dbReference type="PROSITE-ProRule" id="PRU00169"/>
    </source>
</evidence>
<name>A0ABW7CC32_9CYAN</name>
<dbReference type="InterPro" id="IPR003594">
    <property type="entry name" value="HATPase_dom"/>
</dbReference>
<dbReference type="InterPro" id="IPR036097">
    <property type="entry name" value="HisK_dim/P_sf"/>
</dbReference>
<dbReference type="Gene3D" id="3.40.50.2300">
    <property type="match status" value="1"/>
</dbReference>
<dbReference type="SUPFAM" id="SSF52172">
    <property type="entry name" value="CheY-like"/>
    <property type="match status" value="1"/>
</dbReference>
<comment type="subcellular location">
    <subcellularLocation>
        <location evidence="2">Membrane</location>
    </subcellularLocation>
</comment>
<dbReference type="SMART" id="SM00304">
    <property type="entry name" value="HAMP"/>
    <property type="match status" value="1"/>
</dbReference>
<dbReference type="PANTHER" id="PTHR43047">
    <property type="entry name" value="TWO-COMPONENT HISTIDINE PROTEIN KINASE"/>
    <property type="match status" value="1"/>
</dbReference>